<comment type="caution">
    <text evidence="2">The sequence shown here is derived from an EMBL/GenBank/DDBJ whole genome shotgun (WGS) entry which is preliminary data.</text>
</comment>
<gene>
    <name evidence="2" type="ORF">F6J89_08225</name>
</gene>
<name>A0A6B3N7L5_9CYAN</name>
<protein>
    <submittedName>
        <fullName evidence="2">Uncharacterized protein</fullName>
    </submittedName>
</protein>
<evidence type="ECO:0000256" key="1">
    <source>
        <dbReference type="SAM" id="Phobius"/>
    </source>
</evidence>
<dbReference type="EMBL" id="JAAHFQ010000115">
    <property type="protein sequence ID" value="NER27607.1"/>
    <property type="molecule type" value="Genomic_DNA"/>
</dbReference>
<keyword evidence="1" id="KW-0472">Membrane</keyword>
<reference evidence="2" key="1">
    <citation type="submission" date="2019-11" db="EMBL/GenBank/DDBJ databases">
        <title>Genomic insights into an expanded diversity of filamentous marine cyanobacteria reveals the extraordinary biosynthetic potential of Moorea and Okeania.</title>
        <authorList>
            <person name="Ferreira Leao T."/>
            <person name="Wang M."/>
            <person name="Moss N."/>
            <person name="Da Silva R."/>
            <person name="Sanders J."/>
            <person name="Nurk S."/>
            <person name="Gurevich A."/>
            <person name="Humphrey G."/>
            <person name="Reher R."/>
            <person name="Zhu Q."/>
            <person name="Belda-Ferre P."/>
            <person name="Glukhov E."/>
            <person name="Rex R."/>
            <person name="Dorrestein P.C."/>
            <person name="Knight R."/>
            <person name="Pevzner P."/>
            <person name="Gerwick W.H."/>
            <person name="Gerwick L."/>
        </authorList>
    </citation>
    <scope>NUCLEOTIDE SEQUENCE</scope>
    <source>
        <strain evidence="2">SIO1C4</strain>
    </source>
</reference>
<organism evidence="2">
    <name type="scientific">Symploca sp. SIO1C4</name>
    <dbReference type="NCBI Taxonomy" id="2607765"/>
    <lineage>
        <taxon>Bacteria</taxon>
        <taxon>Bacillati</taxon>
        <taxon>Cyanobacteriota</taxon>
        <taxon>Cyanophyceae</taxon>
        <taxon>Coleofasciculales</taxon>
        <taxon>Coleofasciculaceae</taxon>
        <taxon>Symploca</taxon>
    </lineage>
</organism>
<sequence>MRKWLVRLYWLITGLGLSIFVSGLLIGGVPGRTVATTQPIPTTPWQNTQLPDWNQITFRNIPGIGSSGSFNAPADVIRQLGYDPSRSWSAGQTPDQYVKLGDFQD</sequence>
<keyword evidence="1" id="KW-1133">Transmembrane helix</keyword>
<feature type="transmembrane region" description="Helical" evidence="1">
    <location>
        <begin position="7"/>
        <end position="29"/>
    </location>
</feature>
<keyword evidence="1" id="KW-0812">Transmembrane</keyword>
<accession>A0A6B3N7L5</accession>
<dbReference type="AlphaFoldDB" id="A0A6B3N7L5"/>
<feature type="non-terminal residue" evidence="2">
    <location>
        <position position="105"/>
    </location>
</feature>
<proteinExistence type="predicted"/>
<evidence type="ECO:0000313" key="2">
    <source>
        <dbReference type="EMBL" id="NER27607.1"/>
    </source>
</evidence>